<dbReference type="PANTHER" id="PTHR43833:SF7">
    <property type="entry name" value="KTR SYSTEM POTASSIUM UPTAKE PROTEIN C"/>
    <property type="match status" value="1"/>
</dbReference>
<dbReference type="Pfam" id="PF02080">
    <property type="entry name" value="TrkA_C"/>
    <property type="match status" value="1"/>
</dbReference>
<dbReference type="Pfam" id="PF02254">
    <property type="entry name" value="TrkA_N"/>
    <property type="match status" value="1"/>
</dbReference>
<feature type="domain" description="RCK N-terminal" evidence="1">
    <location>
        <begin position="2"/>
        <end position="118"/>
    </location>
</feature>
<evidence type="ECO:0000313" key="3">
    <source>
        <dbReference type="EMBL" id="KAA8502119.1"/>
    </source>
</evidence>
<dbReference type="Proteomes" id="UP000322025">
    <property type="component" value="Unassembled WGS sequence"/>
</dbReference>
<organism evidence="3 4">
    <name type="scientific">Mediterraneibacter catenae</name>
    <dbReference type="NCBI Taxonomy" id="2594882"/>
    <lineage>
        <taxon>Bacteria</taxon>
        <taxon>Bacillati</taxon>
        <taxon>Bacillota</taxon>
        <taxon>Clostridia</taxon>
        <taxon>Lachnospirales</taxon>
        <taxon>Lachnospiraceae</taxon>
        <taxon>Mediterraneibacter</taxon>
    </lineage>
</organism>
<reference evidence="3" key="1">
    <citation type="submission" date="2019-07" db="EMBL/GenBank/DDBJ databases">
        <authorList>
            <person name="Wongkuna S."/>
            <person name="Scaria J."/>
        </authorList>
    </citation>
    <scope>NUCLEOTIDE SEQUENCE [LARGE SCALE GENOMIC DNA]</scope>
    <source>
        <strain evidence="3">SW178</strain>
    </source>
</reference>
<dbReference type="Gene3D" id="3.40.50.720">
    <property type="entry name" value="NAD(P)-binding Rossmann-like Domain"/>
    <property type="match status" value="1"/>
</dbReference>
<proteinExistence type="predicted"/>
<gene>
    <name evidence="3" type="ORF">FNY66_05095</name>
</gene>
<accession>A0A5M9I2P7</accession>
<dbReference type="InterPro" id="IPR003148">
    <property type="entry name" value="RCK_N"/>
</dbReference>
<dbReference type="PANTHER" id="PTHR43833">
    <property type="entry name" value="POTASSIUM CHANNEL PROTEIN 2-RELATED-RELATED"/>
    <property type="match status" value="1"/>
</dbReference>
<dbReference type="InterPro" id="IPR006037">
    <property type="entry name" value="RCK_C"/>
</dbReference>
<dbReference type="EMBL" id="VMSO01000004">
    <property type="protein sequence ID" value="KAA8502119.1"/>
    <property type="molecule type" value="Genomic_DNA"/>
</dbReference>
<feature type="domain" description="RCK C-terminal" evidence="2">
    <location>
        <begin position="135"/>
        <end position="219"/>
    </location>
</feature>
<name>A0A5M9I2P7_9FIRM</name>
<dbReference type="RefSeq" id="WP_087150645.1">
    <property type="nucleotide sequence ID" value="NZ_VMSO01000004.1"/>
</dbReference>
<dbReference type="Gene3D" id="3.30.70.1450">
    <property type="entry name" value="Regulator of K+ conductance, C-terminal domain"/>
    <property type="match status" value="1"/>
</dbReference>
<dbReference type="InterPro" id="IPR036291">
    <property type="entry name" value="NAD(P)-bd_dom_sf"/>
</dbReference>
<dbReference type="GO" id="GO:0006813">
    <property type="term" value="P:potassium ion transport"/>
    <property type="evidence" value="ECO:0007669"/>
    <property type="project" value="InterPro"/>
</dbReference>
<dbReference type="PROSITE" id="PS51202">
    <property type="entry name" value="RCK_C"/>
    <property type="match status" value="1"/>
</dbReference>
<dbReference type="InterPro" id="IPR050721">
    <property type="entry name" value="Trk_Ktr_HKT_K-transport"/>
</dbReference>
<dbReference type="PROSITE" id="PS51201">
    <property type="entry name" value="RCK_N"/>
    <property type="match status" value="1"/>
</dbReference>
<dbReference type="AlphaFoldDB" id="A0A5M9I2P7"/>
<protein>
    <submittedName>
        <fullName evidence="3">TrkA family potassium uptake protein</fullName>
    </submittedName>
</protein>
<evidence type="ECO:0000259" key="2">
    <source>
        <dbReference type="PROSITE" id="PS51202"/>
    </source>
</evidence>
<evidence type="ECO:0000259" key="1">
    <source>
        <dbReference type="PROSITE" id="PS51201"/>
    </source>
</evidence>
<dbReference type="SUPFAM" id="SSF51735">
    <property type="entry name" value="NAD(P)-binding Rossmann-fold domains"/>
    <property type="match status" value="1"/>
</dbReference>
<sequence>MSKQFAVLGLGSFGWSVALTLEKMGADVLVVDESFEKIQEISEQVSYALKADVADPEALEALGGRNLDGAVIAVSENFEASIMATMLCKEMGIPMVLAKAKDKLQGTILKKVGADSVVYPEIEMGSRVAKNLVAKEFSDWIELSEDYSMVEAVVPEPWQGKCLADLKVRERFGINVVGIIINKQVDVTFDPNEPLPANGILIMIGANDILQKFDAGKGKR</sequence>
<keyword evidence="4" id="KW-1185">Reference proteome</keyword>
<dbReference type="GO" id="GO:0008324">
    <property type="term" value="F:monoatomic cation transmembrane transporter activity"/>
    <property type="evidence" value="ECO:0007669"/>
    <property type="project" value="InterPro"/>
</dbReference>
<dbReference type="OrthoDB" id="9776294at2"/>
<evidence type="ECO:0000313" key="4">
    <source>
        <dbReference type="Proteomes" id="UP000322025"/>
    </source>
</evidence>
<dbReference type="SUPFAM" id="SSF116726">
    <property type="entry name" value="TrkA C-terminal domain-like"/>
    <property type="match status" value="1"/>
</dbReference>
<comment type="caution">
    <text evidence="3">The sequence shown here is derived from an EMBL/GenBank/DDBJ whole genome shotgun (WGS) entry which is preliminary data.</text>
</comment>
<dbReference type="InterPro" id="IPR036721">
    <property type="entry name" value="RCK_C_sf"/>
</dbReference>